<evidence type="ECO:0000313" key="2">
    <source>
        <dbReference type="Proteomes" id="UP000319817"/>
    </source>
</evidence>
<gene>
    <name evidence="1" type="ORF">K239x_10280</name>
</gene>
<organism evidence="1 2">
    <name type="scientific">Stieleria marina</name>
    <dbReference type="NCBI Taxonomy" id="1930275"/>
    <lineage>
        <taxon>Bacteria</taxon>
        <taxon>Pseudomonadati</taxon>
        <taxon>Planctomycetota</taxon>
        <taxon>Planctomycetia</taxon>
        <taxon>Pirellulales</taxon>
        <taxon>Pirellulaceae</taxon>
        <taxon>Stieleria</taxon>
    </lineage>
</organism>
<dbReference type="EMBL" id="CP036526">
    <property type="protein sequence ID" value="QDT09085.1"/>
    <property type="molecule type" value="Genomic_DNA"/>
</dbReference>
<dbReference type="Proteomes" id="UP000319817">
    <property type="component" value="Chromosome"/>
</dbReference>
<dbReference type="AlphaFoldDB" id="A0A517NPM7"/>
<proteinExistence type="predicted"/>
<accession>A0A517NPM7</accession>
<keyword evidence="2" id="KW-1185">Reference proteome</keyword>
<sequence length="54" mass="6211">MKYNRFTSERGLLRTNLHIDFRPCVFSLEGRLCRITTGNATHSLLDNQDKVGTN</sequence>
<evidence type="ECO:0000313" key="1">
    <source>
        <dbReference type="EMBL" id="QDT09085.1"/>
    </source>
</evidence>
<name>A0A517NPM7_9BACT</name>
<protein>
    <submittedName>
        <fullName evidence="1">Uncharacterized protein</fullName>
    </submittedName>
</protein>
<reference evidence="1 2" key="1">
    <citation type="submission" date="2019-02" db="EMBL/GenBank/DDBJ databases">
        <title>Deep-cultivation of Planctomycetes and their phenomic and genomic characterization uncovers novel biology.</title>
        <authorList>
            <person name="Wiegand S."/>
            <person name="Jogler M."/>
            <person name="Boedeker C."/>
            <person name="Pinto D."/>
            <person name="Vollmers J."/>
            <person name="Rivas-Marin E."/>
            <person name="Kohn T."/>
            <person name="Peeters S.H."/>
            <person name="Heuer A."/>
            <person name="Rast P."/>
            <person name="Oberbeckmann S."/>
            <person name="Bunk B."/>
            <person name="Jeske O."/>
            <person name="Meyerdierks A."/>
            <person name="Storesund J.E."/>
            <person name="Kallscheuer N."/>
            <person name="Luecker S."/>
            <person name="Lage O.M."/>
            <person name="Pohl T."/>
            <person name="Merkel B.J."/>
            <person name="Hornburger P."/>
            <person name="Mueller R.-W."/>
            <person name="Bruemmer F."/>
            <person name="Labrenz M."/>
            <person name="Spormann A.M."/>
            <person name="Op den Camp H."/>
            <person name="Overmann J."/>
            <person name="Amann R."/>
            <person name="Jetten M.S.M."/>
            <person name="Mascher T."/>
            <person name="Medema M.H."/>
            <person name="Devos D.P."/>
            <person name="Kaster A.-K."/>
            <person name="Ovreas L."/>
            <person name="Rohde M."/>
            <person name="Galperin M.Y."/>
            <person name="Jogler C."/>
        </authorList>
    </citation>
    <scope>NUCLEOTIDE SEQUENCE [LARGE SCALE GENOMIC DNA]</scope>
    <source>
        <strain evidence="1 2">K23_9</strain>
    </source>
</reference>